<evidence type="ECO:0000313" key="3">
    <source>
        <dbReference type="EMBL" id="PYH90411.1"/>
    </source>
</evidence>
<dbReference type="EMBL" id="KZ825984">
    <property type="protein sequence ID" value="PYH90411.1"/>
    <property type="molecule type" value="Genomic_DNA"/>
</dbReference>
<evidence type="ECO:0000313" key="4">
    <source>
        <dbReference type="Proteomes" id="UP000247810"/>
    </source>
</evidence>
<dbReference type="Gene3D" id="3.30.70.100">
    <property type="match status" value="1"/>
</dbReference>
<dbReference type="Pfam" id="PF07110">
    <property type="entry name" value="EthD"/>
    <property type="match status" value="1"/>
</dbReference>
<sequence>MSVRVFIFAYRKPGLSLSAFRERYEAHIDLVKRIATVDFPLSHRRSYIARTELTSPLEGTNSTRNANTPATVFVGQQSNFDFDATAELTFADQAALQAFMAKVSAPDAAAQIAADEEGFLDRSELSIAMLGDVVETTK</sequence>
<organism evidence="3 4">
    <name type="scientific">Aspergillus ellipticus CBS 707.79</name>
    <dbReference type="NCBI Taxonomy" id="1448320"/>
    <lineage>
        <taxon>Eukaryota</taxon>
        <taxon>Fungi</taxon>
        <taxon>Dikarya</taxon>
        <taxon>Ascomycota</taxon>
        <taxon>Pezizomycotina</taxon>
        <taxon>Eurotiomycetes</taxon>
        <taxon>Eurotiomycetidae</taxon>
        <taxon>Eurotiales</taxon>
        <taxon>Aspergillaceae</taxon>
        <taxon>Aspergillus</taxon>
        <taxon>Aspergillus subgen. Circumdati</taxon>
    </lineage>
</organism>
<dbReference type="SUPFAM" id="SSF54909">
    <property type="entry name" value="Dimeric alpha+beta barrel"/>
    <property type="match status" value="1"/>
</dbReference>
<dbReference type="AlphaFoldDB" id="A0A319D095"/>
<evidence type="ECO:0000259" key="2">
    <source>
        <dbReference type="Pfam" id="PF07110"/>
    </source>
</evidence>
<dbReference type="STRING" id="1448320.A0A319D095"/>
<protein>
    <recommendedName>
        <fullName evidence="2">EthD domain-containing protein</fullName>
    </recommendedName>
</protein>
<dbReference type="OrthoDB" id="2519291at2759"/>
<dbReference type="Proteomes" id="UP000247810">
    <property type="component" value="Unassembled WGS sequence"/>
</dbReference>
<dbReference type="VEuPathDB" id="FungiDB:BO71DRAFT_402234"/>
<keyword evidence="4" id="KW-1185">Reference proteome</keyword>
<accession>A0A319D095</accession>
<dbReference type="InterPro" id="IPR009799">
    <property type="entry name" value="EthD_dom"/>
</dbReference>
<reference evidence="3 4" key="1">
    <citation type="submission" date="2018-02" db="EMBL/GenBank/DDBJ databases">
        <title>The genomes of Aspergillus section Nigri reveals drivers in fungal speciation.</title>
        <authorList>
            <consortium name="DOE Joint Genome Institute"/>
            <person name="Vesth T.C."/>
            <person name="Nybo J."/>
            <person name="Theobald S."/>
            <person name="Brandl J."/>
            <person name="Frisvad J.C."/>
            <person name="Nielsen K.F."/>
            <person name="Lyhne E.K."/>
            <person name="Kogle M.E."/>
            <person name="Kuo A."/>
            <person name="Riley R."/>
            <person name="Clum A."/>
            <person name="Nolan M."/>
            <person name="Lipzen A."/>
            <person name="Salamov A."/>
            <person name="Henrissat B."/>
            <person name="Wiebenga A."/>
            <person name="De vries R.P."/>
            <person name="Grigoriev I.V."/>
            <person name="Mortensen U.H."/>
            <person name="Andersen M.R."/>
            <person name="Baker S.E."/>
        </authorList>
    </citation>
    <scope>NUCLEOTIDE SEQUENCE [LARGE SCALE GENOMIC DNA]</scope>
    <source>
        <strain evidence="3 4">CBS 707.79</strain>
    </source>
</reference>
<feature type="domain" description="EthD" evidence="2">
    <location>
        <begin position="12"/>
        <end position="123"/>
    </location>
</feature>
<name>A0A319D095_9EURO</name>
<proteinExistence type="inferred from homology"/>
<dbReference type="GO" id="GO:0016491">
    <property type="term" value="F:oxidoreductase activity"/>
    <property type="evidence" value="ECO:0007669"/>
    <property type="project" value="InterPro"/>
</dbReference>
<dbReference type="InterPro" id="IPR011008">
    <property type="entry name" value="Dimeric_a/b-barrel"/>
</dbReference>
<gene>
    <name evidence="3" type="ORF">BO71DRAFT_402234</name>
</gene>
<comment type="similarity">
    <text evidence="1">Belongs to the tpcK family.</text>
</comment>
<evidence type="ECO:0000256" key="1">
    <source>
        <dbReference type="ARBA" id="ARBA00005986"/>
    </source>
</evidence>